<dbReference type="RefSeq" id="WP_216009100.1">
    <property type="nucleotide sequence ID" value="NZ_JAHKPV010000021.1"/>
</dbReference>
<dbReference type="Pfam" id="PF00258">
    <property type="entry name" value="Flavodoxin_1"/>
    <property type="match status" value="1"/>
</dbReference>
<evidence type="ECO:0000313" key="5">
    <source>
        <dbReference type="EMBL" id="MBU2875298.1"/>
    </source>
</evidence>
<organism evidence="5 6">
    <name type="scientific">Marinobacter salexigens</name>
    <dbReference type="NCBI Taxonomy" id="1925763"/>
    <lineage>
        <taxon>Bacteria</taxon>
        <taxon>Pseudomonadati</taxon>
        <taxon>Pseudomonadota</taxon>
        <taxon>Gammaproteobacteria</taxon>
        <taxon>Pseudomonadales</taxon>
        <taxon>Marinobacteraceae</taxon>
        <taxon>Marinobacter</taxon>
    </lineage>
</organism>
<evidence type="ECO:0000256" key="1">
    <source>
        <dbReference type="ARBA" id="ARBA00022630"/>
    </source>
</evidence>
<dbReference type="Proteomes" id="UP000753376">
    <property type="component" value="Unassembled WGS sequence"/>
</dbReference>
<evidence type="ECO:0000256" key="3">
    <source>
        <dbReference type="SAM" id="Phobius"/>
    </source>
</evidence>
<keyword evidence="1" id="KW-0285">Flavoprotein</keyword>
<feature type="domain" description="Flavodoxin-like" evidence="4">
    <location>
        <begin position="65"/>
        <end position="200"/>
    </location>
</feature>
<accession>A0ABS6AAT6</accession>
<sequence length="208" mass="22447">MKSWVKPVVAVLCGGVVCVVFSDGVAADRKFVAAAMMVGYALVLLRFHKKTALKQCRDTARESDYLVAYATETGTARQFAKQTCKLIQKEGMRASLIELNELASAQVPARALLVVASTTGNGDAPRTAGAWQEVSRALQGFASCSYAVLALGDRSYPRFCCFGIEVASDLRQIGAIPLFEPVLVHQGDPASVKYWFSQLAQSVVPTKH</sequence>
<dbReference type="PANTHER" id="PTHR19384">
    <property type="entry name" value="NITRIC OXIDE SYNTHASE-RELATED"/>
    <property type="match status" value="1"/>
</dbReference>
<evidence type="ECO:0000313" key="6">
    <source>
        <dbReference type="Proteomes" id="UP000753376"/>
    </source>
</evidence>
<evidence type="ECO:0000259" key="4">
    <source>
        <dbReference type="PROSITE" id="PS50902"/>
    </source>
</evidence>
<feature type="transmembrane region" description="Helical" evidence="3">
    <location>
        <begin position="32"/>
        <end position="48"/>
    </location>
</feature>
<keyword evidence="3" id="KW-0812">Transmembrane</keyword>
<evidence type="ECO:0000256" key="2">
    <source>
        <dbReference type="ARBA" id="ARBA00022643"/>
    </source>
</evidence>
<protein>
    <submittedName>
        <fullName evidence="5">Flavodoxin-like domain-containing protein</fullName>
    </submittedName>
</protein>
<dbReference type="PROSITE" id="PS50902">
    <property type="entry name" value="FLAVODOXIN_LIKE"/>
    <property type="match status" value="1"/>
</dbReference>
<dbReference type="EMBL" id="JAHKPV010000021">
    <property type="protein sequence ID" value="MBU2875298.1"/>
    <property type="molecule type" value="Genomic_DNA"/>
</dbReference>
<dbReference type="PANTHER" id="PTHR19384:SF84">
    <property type="entry name" value="METHIONINE SYNTHASE REDUCTASE"/>
    <property type="match status" value="1"/>
</dbReference>
<keyword evidence="3" id="KW-0472">Membrane</keyword>
<keyword evidence="3" id="KW-1133">Transmembrane helix</keyword>
<gene>
    <name evidence="5" type="ORF">KO508_14940</name>
</gene>
<keyword evidence="6" id="KW-1185">Reference proteome</keyword>
<reference evidence="5 6" key="1">
    <citation type="submission" date="2021-05" db="EMBL/GenBank/DDBJ databases">
        <title>Draft genomes of bacteria isolated from model marine particles.</title>
        <authorList>
            <person name="Datta M.S."/>
            <person name="Schwartzman J.A."/>
            <person name="Enke T.N."/>
            <person name="Saavedra J."/>
            <person name="Cermak N."/>
            <person name="Cordero O.X."/>
        </authorList>
    </citation>
    <scope>NUCLEOTIDE SEQUENCE [LARGE SCALE GENOMIC DNA]</scope>
    <source>
        <strain evidence="5 6">D2M19</strain>
    </source>
</reference>
<keyword evidence="2" id="KW-0288">FMN</keyword>
<dbReference type="InterPro" id="IPR008254">
    <property type="entry name" value="Flavodoxin/NO_synth"/>
</dbReference>
<comment type="caution">
    <text evidence="5">The sequence shown here is derived from an EMBL/GenBank/DDBJ whole genome shotgun (WGS) entry which is preliminary data.</text>
</comment>
<name>A0ABS6AAT6_9GAMM</name>
<proteinExistence type="predicted"/>